<gene>
    <name evidence="3" type="ordered locus">TREPR_2188</name>
</gene>
<protein>
    <submittedName>
        <fullName evidence="3">Uncharacterized protein</fullName>
    </submittedName>
</protein>
<dbReference type="STRING" id="545694.TREPR_2188"/>
<feature type="transmembrane region" description="Helical" evidence="2">
    <location>
        <begin position="62"/>
        <end position="83"/>
    </location>
</feature>
<evidence type="ECO:0000313" key="3">
    <source>
        <dbReference type="EMBL" id="AEF84052.1"/>
    </source>
</evidence>
<name>F5YJ16_TREPZ</name>
<reference evidence="3 4" key="2">
    <citation type="journal article" date="2011" name="ISME J.">
        <title>RNA-seq reveals cooperative metabolic interactions between two termite-gut spirochete species in co-culture.</title>
        <authorList>
            <person name="Rosenthal A.Z."/>
            <person name="Matson E.G."/>
            <person name="Eldar A."/>
            <person name="Leadbetter J.R."/>
        </authorList>
    </citation>
    <scope>NUCLEOTIDE SEQUENCE [LARGE SCALE GENOMIC DNA]</scope>
    <source>
        <strain evidence="4">ATCC BAA-887 / DSM 12427 / ZAS-2</strain>
    </source>
</reference>
<keyword evidence="2" id="KW-0472">Membrane</keyword>
<evidence type="ECO:0000256" key="2">
    <source>
        <dbReference type="SAM" id="Phobius"/>
    </source>
</evidence>
<evidence type="ECO:0000313" key="4">
    <source>
        <dbReference type="Proteomes" id="UP000009223"/>
    </source>
</evidence>
<reference evidence="4" key="1">
    <citation type="submission" date="2009-12" db="EMBL/GenBank/DDBJ databases">
        <title>Complete sequence of Treponema primitia strain ZAS-2.</title>
        <authorList>
            <person name="Tetu S.G."/>
            <person name="Matson E."/>
            <person name="Ren Q."/>
            <person name="Seshadri R."/>
            <person name="Elbourne L."/>
            <person name="Hassan K.A."/>
            <person name="Durkin A."/>
            <person name="Radune D."/>
            <person name="Mohamoud Y."/>
            <person name="Shay R."/>
            <person name="Jin S."/>
            <person name="Zhang X."/>
            <person name="Lucey K."/>
            <person name="Ballor N.R."/>
            <person name="Ottesen E."/>
            <person name="Rosenthal R."/>
            <person name="Allen A."/>
            <person name="Leadbetter J.R."/>
            <person name="Paulsen I.T."/>
        </authorList>
    </citation>
    <scope>NUCLEOTIDE SEQUENCE [LARGE SCALE GENOMIC DNA]</scope>
    <source>
        <strain evidence="4">ATCC BAA-887 / DSM 12427 / ZAS-2</strain>
    </source>
</reference>
<accession>F5YJ16</accession>
<dbReference type="Proteomes" id="UP000009223">
    <property type="component" value="Chromosome"/>
</dbReference>
<dbReference type="eggNOG" id="ENOG5031DSJ">
    <property type="taxonomic scope" value="Bacteria"/>
</dbReference>
<organism evidence="3 4">
    <name type="scientific">Treponema primitia (strain ATCC BAA-887 / DSM 12427 / ZAS-2)</name>
    <dbReference type="NCBI Taxonomy" id="545694"/>
    <lineage>
        <taxon>Bacteria</taxon>
        <taxon>Pseudomonadati</taxon>
        <taxon>Spirochaetota</taxon>
        <taxon>Spirochaetia</taxon>
        <taxon>Spirochaetales</taxon>
        <taxon>Treponemataceae</taxon>
        <taxon>Treponema</taxon>
    </lineage>
</organism>
<dbReference type="AlphaFoldDB" id="F5YJ16"/>
<feature type="region of interest" description="Disordered" evidence="1">
    <location>
        <begin position="1"/>
        <end position="21"/>
    </location>
</feature>
<dbReference type="EMBL" id="CP001843">
    <property type="protein sequence ID" value="AEF84052.1"/>
    <property type="molecule type" value="Genomic_DNA"/>
</dbReference>
<sequence>MAGKRNSNTGGNGMTESDRRLLVENTAEMRELKGQLKEFKEHVMGRVEKLEKKEAERNKERLSVVSVFISSAALAVSIIVNFFRHGAK</sequence>
<keyword evidence="2" id="KW-0812">Transmembrane</keyword>
<keyword evidence="4" id="KW-1185">Reference proteome</keyword>
<keyword evidence="2" id="KW-1133">Transmembrane helix</keyword>
<dbReference type="HOGENOM" id="CLU_2670028_0_0_12"/>
<proteinExistence type="predicted"/>
<dbReference type="RefSeq" id="WP_015707997.1">
    <property type="nucleotide sequence ID" value="NC_015578.1"/>
</dbReference>
<dbReference type="KEGG" id="tpi:TREPR_2188"/>
<evidence type="ECO:0000256" key="1">
    <source>
        <dbReference type="SAM" id="MobiDB-lite"/>
    </source>
</evidence>